<feature type="transmembrane region" description="Helical" evidence="8">
    <location>
        <begin position="147"/>
        <end position="169"/>
    </location>
</feature>
<evidence type="ECO:0000256" key="1">
    <source>
        <dbReference type="ARBA" id="ARBA00004651"/>
    </source>
</evidence>
<proteinExistence type="inferred from homology"/>
<comment type="similarity">
    <text evidence="2">Belongs to the binding-protein-dependent transport system permease family. CysTW subfamily.</text>
</comment>
<dbReference type="FunFam" id="1.10.3720.10:FF:000002">
    <property type="entry name" value="D-methionine ABC transporter permease MetI"/>
    <property type="match status" value="1"/>
</dbReference>
<dbReference type="GO" id="GO:0048473">
    <property type="term" value="P:D-methionine transmembrane transport"/>
    <property type="evidence" value="ECO:0007669"/>
    <property type="project" value="TreeGrafter"/>
</dbReference>
<evidence type="ECO:0000256" key="7">
    <source>
        <dbReference type="ARBA" id="ARBA00023136"/>
    </source>
</evidence>
<keyword evidence="3 8" id="KW-0813">Transport</keyword>
<accession>A0A4Z0XW41</accession>
<dbReference type="PANTHER" id="PTHR30450">
    <property type="entry name" value="ABC TRANSPORTER PERMEASE"/>
    <property type="match status" value="1"/>
</dbReference>
<organism evidence="10 11">
    <name type="scientific">Caproiciproducens galactitolivorans</name>
    <dbReference type="NCBI Taxonomy" id="642589"/>
    <lineage>
        <taxon>Bacteria</taxon>
        <taxon>Bacillati</taxon>
        <taxon>Bacillota</taxon>
        <taxon>Clostridia</taxon>
        <taxon>Eubacteriales</taxon>
        <taxon>Acutalibacteraceae</taxon>
        <taxon>Caproiciproducens</taxon>
    </lineage>
</organism>
<reference evidence="10 11" key="1">
    <citation type="submission" date="2019-04" db="EMBL/GenBank/DDBJ databases">
        <authorList>
            <person name="Poehlein A."/>
            <person name="Bengelsdorf F.R."/>
            <person name="Duerre P."/>
            <person name="Daniel R."/>
        </authorList>
    </citation>
    <scope>NUCLEOTIDE SEQUENCE [LARGE SCALE GENOMIC DNA]</scope>
    <source>
        <strain evidence="10 11">BS-1</strain>
    </source>
</reference>
<name>A0A4Z0XW41_9FIRM</name>
<dbReference type="SUPFAM" id="SSF161098">
    <property type="entry name" value="MetI-like"/>
    <property type="match status" value="1"/>
</dbReference>
<comment type="caution">
    <text evidence="10">The sequence shown here is derived from an EMBL/GenBank/DDBJ whole genome shotgun (WGS) entry which is preliminary data.</text>
</comment>
<dbReference type="InterPro" id="IPR051322">
    <property type="entry name" value="AA_ABC_Transporter_Permease"/>
</dbReference>
<evidence type="ECO:0000256" key="6">
    <source>
        <dbReference type="ARBA" id="ARBA00022989"/>
    </source>
</evidence>
<feature type="transmembrane region" description="Helical" evidence="8">
    <location>
        <begin position="18"/>
        <end position="40"/>
    </location>
</feature>
<keyword evidence="6 8" id="KW-1133">Transmembrane helix</keyword>
<dbReference type="OrthoDB" id="9793490at2"/>
<dbReference type="PANTHER" id="PTHR30450:SF1">
    <property type="entry name" value="D-METHIONINE TRANSPORT SYSTEM PERMEASE PROTEIN METI-RELATED"/>
    <property type="match status" value="1"/>
</dbReference>
<keyword evidence="7 8" id="KW-0472">Membrane</keyword>
<keyword evidence="11" id="KW-1185">Reference proteome</keyword>
<dbReference type="EMBL" id="SRMQ01000013">
    <property type="protein sequence ID" value="TGJ75639.1"/>
    <property type="molecule type" value="Genomic_DNA"/>
</dbReference>
<protein>
    <submittedName>
        <fullName evidence="10">D-methionine transport system permease protein MetI</fullName>
    </submittedName>
</protein>
<dbReference type="Proteomes" id="UP000297714">
    <property type="component" value="Unassembled WGS sequence"/>
</dbReference>
<keyword evidence="4" id="KW-1003">Cell membrane</keyword>
<dbReference type="GO" id="GO:0005886">
    <property type="term" value="C:plasma membrane"/>
    <property type="evidence" value="ECO:0007669"/>
    <property type="project" value="UniProtKB-SubCell"/>
</dbReference>
<dbReference type="Gene3D" id="1.10.3720.10">
    <property type="entry name" value="MetI-like"/>
    <property type="match status" value="1"/>
</dbReference>
<sequence length="218" mass="23396">MWDETTLNLLIQGVGESLYMTLVSTFFAYIIGLPLGILLVTSAKEGIRPRPWLFKTLDVIVNLTRSIPFLILLVAIIPFTRLVTGTMIGPTATIVPLTLSAAPFVARLVESSIKEVDVGVIEAAQSMGASNMQIIWKVMLPEAKPSLIVGCAIATTTILGYSAMAGFTGGGGLGTIATNFGFYRYQYDVMLVTVVLLVLIVQVLQGILMKLAGLSNKK</sequence>
<evidence type="ECO:0000313" key="11">
    <source>
        <dbReference type="Proteomes" id="UP000297714"/>
    </source>
</evidence>
<dbReference type="NCBIfam" id="NF008049">
    <property type="entry name" value="PRK10782.1"/>
    <property type="match status" value="1"/>
</dbReference>
<comment type="subcellular location">
    <subcellularLocation>
        <location evidence="1 8">Cell membrane</location>
        <topology evidence="1 8">Multi-pass membrane protein</topology>
    </subcellularLocation>
</comment>
<evidence type="ECO:0000256" key="8">
    <source>
        <dbReference type="RuleBase" id="RU363032"/>
    </source>
</evidence>
<evidence type="ECO:0000313" key="10">
    <source>
        <dbReference type="EMBL" id="TGJ75639.1"/>
    </source>
</evidence>
<feature type="domain" description="ABC transmembrane type-1" evidence="9">
    <location>
        <begin position="14"/>
        <end position="208"/>
    </location>
</feature>
<evidence type="ECO:0000256" key="3">
    <source>
        <dbReference type="ARBA" id="ARBA00022448"/>
    </source>
</evidence>
<dbReference type="RefSeq" id="WP_135660800.1">
    <property type="nucleotide sequence ID" value="NZ_SRMQ01000013.1"/>
</dbReference>
<evidence type="ECO:0000256" key="4">
    <source>
        <dbReference type="ARBA" id="ARBA00022475"/>
    </source>
</evidence>
<dbReference type="CDD" id="cd06261">
    <property type="entry name" value="TM_PBP2"/>
    <property type="match status" value="1"/>
</dbReference>
<feature type="transmembrane region" description="Helical" evidence="8">
    <location>
        <begin position="52"/>
        <end position="77"/>
    </location>
</feature>
<feature type="transmembrane region" description="Helical" evidence="8">
    <location>
        <begin position="189"/>
        <end position="208"/>
    </location>
</feature>
<dbReference type="AlphaFoldDB" id="A0A4Z0XW41"/>
<feature type="transmembrane region" description="Helical" evidence="8">
    <location>
        <begin position="83"/>
        <end position="106"/>
    </location>
</feature>
<dbReference type="Pfam" id="PF00528">
    <property type="entry name" value="BPD_transp_1"/>
    <property type="match status" value="1"/>
</dbReference>
<dbReference type="InterPro" id="IPR035906">
    <property type="entry name" value="MetI-like_sf"/>
</dbReference>
<keyword evidence="5 8" id="KW-0812">Transmembrane</keyword>
<dbReference type="PROSITE" id="PS50928">
    <property type="entry name" value="ABC_TM1"/>
    <property type="match status" value="1"/>
</dbReference>
<gene>
    <name evidence="10" type="primary">metI</name>
    <name evidence="10" type="ORF">CAGA_22440</name>
</gene>
<evidence type="ECO:0000256" key="2">
    <source>
        <dbReference type="ARBA" id="ARBA00007069"/>
    </source>
</evidence>
<evidence type="ECO:0000259" key="9">
    <source>
        <dbReference type="PROSITE" id="PS50928"/>
    </source>
</evidence>
<evidence type="ECO:0000256" key="5">
    <source>
        <dbReference type="ARBA" id="ARBA00022692"/>
    </source>
</evidence>
<dbReference type="InterPro" id="IPR000515">
    <property type="entry name" value="MetI-like"/>
</dbReference>